<evidence type="ECO:0000256" key="3">
    <source>
        <dbReference type="ARBA" id="ARBA00023002"/>
    </source>
</evidence>
<dbReference type="EMBL" id="CAJVPD010000252">
    <property type="protein sequence ID" value="CAG8399322.1"/>
    <property type="molecule type" value="Genomic_DNA"/>
</dbReference>
<name>A0A9W4JGU8_9EURO</name>
<dbReference type="Gene3D" id="3.40.50.720">
    <property type="entry name" value="NAD(P)-binding Rossmann-like Domain"/>
    <property type="match status" value="1"/>
</dbReference>
<evidence type="ECO:0000256" key="2">
    <source>
        <dbReference type="ARBA" id="ARBA00022857"/>
    </source>
</evidence>
<gene>
    <name evidence="4" type="ORF">PSALAMII_LOCUS7507</name>
</gene>
<evidence type="ECO:0000313" key="4">
    <source>
        <dbReference type="EMBL" id="CAG8399322.1"/>
    </source>
</evidence>
<proteinExistence type="inferred from homology"/>
<protein>
    <submittedName>
        <fullName evidence="4">Uncharacterized protein</fullName>
    </submittedName>
</protein>
<dbReference type="AlphaFoldDB" id="A0A9W4JGU8"/>
<dbReference type="InterPro" id="IPR036291">
    <property type="entry name" value="NAD(P)-bd_dom_sf"/>
</dbReference>
<dbReference type="PANTHER" id="PTHR24320">
    <property type="entry name" value="RETINOL DEHYDROGENASE"/>
    <property type="match status" value="1"/>
</dbReference>
<sequence length="194" mass="21910">MKNGALTSNSDVRIVVASSSLHHTCQHIDLDLLSSASRIKWPALYDGVWRYGRSKLGNILFAKELSRRLLNDGDPVSNRIYVNSFFPGMIVTDQWLGWDTYFGSTLGWLMRAVGSWGQTLEDGATTALYLAASEEVREKNHRGQYFIPIAAEYEPSLIAGNMKLARDLWVSLFSPFVCFGSRYRTGSMPRLQRH</sequence>
<dbReference type="Proteomes" id="UP001152592">
    <property type="component" value="Unassembled WGS sequence"/>
</dbReference>
<evidence type="ECO:0000256" key="1">
    <source>
        <dbReference type="ARBA" id="ARBA00006484"/>
    </source>
</evidence>
<accession>A0A9W4JGU8</accession>
<keyword evidence="2" id="KW-0521">NADP</keyword>
<organism evidence="4 5">
    <name type="scientific">Penicillium salamii</name>
    <dbReference type="NCBI Taxonomy" id="1612424"/>
    <lineage>
        <taxon>Eukaryota</taxon>
        <taxon>Fungi</taxon>
        <taxon>Dikarya</taxon>
        <taxon>Ascomycota</taxon>
        <taxon>Pezizomycotina</taxon>
        <taxon>Eurotiomycetes</taxon>
        <taxon>Eurotiomycetidae</taxon>
        <taxon>Eurotiales</taxon>
        <taxon>Aspergillaceae</taxon>
        <taxon>Penicillium</taxon>
    </lineage>
</organism>
<dbReference type="OrthoDB" id="284275at2759"/>
<keyword evidence="3" id="KW-0560">Oxidoreductase</keyword>
<dbReference type="SUPFAM" id="SSF51735">
    <property type="entry name" value="NAD(P)-binding Rossmann-fold domains"/>
    <property type="match status" value="1"/>
</dbReference>
<reference evidence="4" key="1">
    <citation type="submission" date="2021-07" db="EMBL/GenBank/DDBJ databases">
        <authorList>
            <person name="Branca A.L. A."/>
        </authorList>
    </citation>
    <scope>NUCLEOTIDE SEQUENCE</scope>
</reference>
<evidence type="ECO:0000313" key="5">
    <source>
        <dbReference type="Proteomes" id="UP001152592"/>
    </source>
</evidence>
<dbReference type="PANTHER" id="PTHR24320:SF154">
    <property type="entry name" value="OXIDOREDUCTASE, SHORT-CHAIN DEHYDROGENASE_REDUCTASE FAMILY (AFU_ORTHOLOGUE AFUA_2G04560)"/>
    <property type="match status" value="1"/>
</dbReference>
<dbReference type="GO" id="GO:0016491">
    <property type="term" value="F:oxidoreductase activity"/>
    <property type="evidence" value="ECO:0007669"/>
    <property type="project" value="UniProtKB-KW"/>
</dbReference>
<comment type="similarity">
    <text evidence="1">Belongs to the short-chain dehydrogenases/reductases (SDR) family.</text>
</comment>
<comment type="caution">
    <text evidence="4">The sequence shown here is derived from an EMBL/GenBank/DDBJ whole genome shotgun (WGS) entry which is preliminary data.</text>
</comment>